<accession>A0A2N8PWA6</accession>
<name>A0A2N8PWA6_ENTAV</name>
<evidence type="ECO:0000256" key="1">
    <source>
        <dbReference type="PIRSR" id="PIRSR613078-1"/>
    </source>
</evidence>
<evidence type="ECO:0000313" key="6">
    <source>
        <dbReference type="Proteomes" id="UP001264335"/>
    </source>
</evidence>
<dbReference type="AlphaFoldDB" id="A0A2N8PWA6"/>
<dbReference type="SMART" id="SM00855">
    <property type="entry name" value="PGAM"/>
    <property type="match status" value="1"/>
</dbReference>
<feature type="binding site" evidence="2">
    <location>
        <begin position="7"/>
        <end position="14"/>
    </location>
    <ligand>
        <name>substrate</name>
    </ligand>
</feature>
<dbReference type="Proteomes" id="UP001264335">
    <property type="component" value="Unassembled WGS sequence"/>
</dbReference>
<dbReference type="PIRSF" id="PIRSF000709">
    <property type="entry name" value="6PFK_2-Ptase"/>
    <property type="match status" value="1"/>
</dbReference>
<dbReference type="GO" id="GO:0005737">
    <property type="term" value="C:cytoplasm"/>
    <property type="evidence" value="ECO:0007669"/>
    <property type="project" value="TreeGrafter"/>
</dbReference>
<feature type="binding site" evidence="2">
    <location>
        <position position="58"/>
    </location>
    <ligand>
        <name>substrate</name>
    </ligand>
</feature>
<evidence type="ECO:0000313" key="5">
    <source>
        <dbReference type="Proteomes" id="UP000316316"/>
    </source>
</evidence>
<protein>
    <submittedName>
        <fullName evidence="4">Histidine phosphatase family protein</fullName>
    </submittedName>
</protein>
<dbReference type="SUPFAM" id="SSF53254">
    <property type="entry name" value="Phosphoglycerate mutase-like"/>
    <property type="match status" value="1"/>
</dbReference>
<feature type="active site" description="Proton donor/acceptor" evidence="1">
    <location>
        <position position="80"/>
    </location>
</feature>
<dbReference type="PROSITE" id="PS00175">
    <property type="entry name" value="PG_MUTASE"/>
    <property type="match status" value="1"/>
</dbReference>
<dbReference type="EMBL" id="PDXQ01000001">
    <property type="protein sequence ID" value="TRZ33722.1"/>
    <property type="molecule type" value="Genomic_DNA"/>
</dbReference>
<dbReference type="InterPro" id="IPR029033">
    <property type="entry name" value="His_PPase_superfam"/>
</dbReference>
<reference evidence="3 6" key="2">
    <citation type="submission" date="2023-03" db="EMBL/GenBank/DDBJ databases">
        <authorList>
            <person name="Shen W."/>
            <person name="Cai J."/>
        </authorList>
    </citation>
    <scope>NUCLEOTIDE SEQUENCE [LARGE SCALE GENOMIC DNA]</scope>
    <source>
        <strain evidence="3 6">Y2</strain>
    </source>
</reference>
<organism evidence="4 5">
    <name type="scientific">Enterococcus avium</name>
    <name type="common">Streptococcus avium</name>
    <dbReference type="NCBI Taxonomy" id="33945"/>
    <lineage>
        <taxon>Bacteria</taxon>
        <taxon>Bacillati</taxon>
        <taxon>Bacillota</taxon>
        <taxon>Bacilli</taxon>
        <taxon>Lactobacillales</taxon>
        <taxon>Enterococcaceae</taxon>
        <taxon>Enterococcus</taxon>
    </lineage>
</organism>
<sequence length="190" mass="22337">MKIILIRHGETEYNRRHLFYGKTDISLNDTGVQQAYFLNEKLAGMRLEVPIYTSSLKRTIKTAELIFPDQKKISLNELDEKDFGLWEGLSADQINERFPEEWEKWLISPFEVTPANAEEFSDFQQRVLACLEVMLQKKQDFVIVGHLGVLRVILKDWFPEYEFWEIALDQGNYTLIEVGESTTKVIEWNK</sequence>
<dbReference type="Proteomes" id="UP000316316">
    <property type="component" value="Unassembled WGS sequence"/>
</dbReference>
<evidence type="ECO:0000256" key="2">
    <source>
        <dbReference type="PIRSR" id="PIRSR613078-2"/>
    </source>
</evidence>
<dbReference type="InterPro" id="IPR050275">
    <property type="entry name" value="PGM_Phosphatase"/>
</dbReference>
<feature type="active site" description="Tele-phosphohistidine intermediate" evidence="1">
    <location>
        <position position="8"/>
    </location>
</feature>
<evidence type="ECO:0000313" key="3">
    <source>
        <dbReference type="EMBL" id="MDT2512968.1"/>
    </source>
</evidence>
<dbReference type="InterPro" id="IPR013078">
    <property type="entry name" value="His_Pase_superF_clade-1"/>
</dbReference>
<dbReference type="Pfam" id="PF00300">
    <property type="entry name" value="His_Phos_1"/>
    <property type="match status" value="1"/>
</dbReference>
<reference evidence="4 5" key="1">
    <citation type="submission" date="2017-10" db="EMBL/GenBank/DDBJ databases">
        <title>FDA dAtabase for Regulatory Grade micrObial Sequences (FDA-ARGOS): Supporting development and validation of Infectious Disease Dx tests.</title>
        <authorList>
            <person name="Campos J."/>
            <person name="Goldberg B."/>
            <person name="Tallon L.J."/>
            <person name="Sadzewicz L."/>
            <person name="Sengamalay N."/>
            <person name="Ott S."/>
            <person name="Godinez A."/>
            <person name="Nagaraj S."/>
            <person name="Vyas G."/>
            <person name="Aluvathingal J."/>
            <person name="Nadendla S."/>
            <person name="Geyer C."/>
            <person name="Nandy P."/>
            <person name="Hobson J."/>
            <person name="Sichtig H."/>
        </authorList>
    </citation>
    <scope>NUCLEOTIDE SEQUENCE [LARGE SCALE GENOMIC DNA]</scope>
    <source>
        <strain evidence="4 5">FDAARGOS_185</strain>
    </source>
</reference>
<dbReference type="InterPro" id="IPR001345">
    <property type="entry name" value="PG/BPGM_mutase_AS"/>
</dbReference>
<proteinExistence type="predicted"/>
<dbReference type="EMBL" id="JARPWY010000003">
    <property type="protein sequence ID" value="MDT2512968.1"/>
    <property type="molecule type" value="Genomic_DNA"/>
</dbReference>
<evidence type="ECO:0000313" key="4">
    <source>
        <dbReference type="EMBL" id="TRZ33722.1"/>
    </source>
</evidence>
<gene>
    <name evidence="4" type="ORF">AUF17_06350</name>
    <name evidence="3" type="ORF">P7D79_01855</name>
</gene>
<dbReference type="GeneID" id="69568365"/>
<dbReference type="PANTHER" id="PTHR48100:SF59">
    <property type="entry name" value="ADENOSYLCOBALAMIN_ALPHA-RIBAZOLE PHOSPHATASE"/>
    <property type="match status" value="1"/>
</dbReference>
<dbReference type="PANTHER" id="PTHR48100">
    <property type="entry name" value="BROAD-SPECIFICITY PHOSPHATASE YOR283W-RELATED"/>
    <property type="match status" value="1"/>
</dbReference>
<dbReference type="RefSeq" id="WP_049220517.1">
    <property type="nucleotide sequence ID" value="NZ_CABGUH010000016.1"/>
</dbReference>
<dbReference type="Gene3D" id="3.40.50.1240">
    <property type="entry name" value="Phosphoglycerate mutase-like"/>
    <property type="match status" value="1"/>
</dbReference>
<dbReference type="CDD" id="cd07067">
    <property type="entry name" value="HP_PGM_like"/>
    <property type="match status" value="1"/>
</dbReference>
<dbReference type="GO" id="GO:0016791">
    <property type="term" value="F:phosphatase activity"/>
    <property type="evidence" value="ECO:0007669"/>
    <property type="project" value="TreeGrafter"/>
</dbReference>
<comment type="caution">
    <text evidence="4">The sequence shown here is derived from an EMBL/GenBank/DDBJ whole genome shotgun (WGS) entry which is preliminary data.</text>
</comment>